<organism evidence="2">
    <name type="scientific">Viola white distortion associated virus</name>
    <dbReference type="NCBI Taxonomy" id="694447"/>
    <lineage>
        <taxon>Viruses</taxon>
        <taxon>Riboviria</taxon>
        <taxon>Orthornavirae</taxon>
        <taxon>Kitrinoviricota</taxon>
        <taxon>Alsuviricetes</taxon>
        <taxon>Martellivirales</taxon>
        <taxon>Bromoviridae</taxon>
        <taxon>Ilarvirus</taxon>
    </lineage>
</organism>
<protein>
    <submittedName>
        <fullName evidence="2">Coat protein</fullName>
    </submittedName>
</protein>
<evidence type="ECO:0000256" key="1">
    <source>
        <dbReference type="SAM" id="MobiDB-lite"/>
    </source>
</evidence>
<proteinExistence type="predicted"/>
<dbReference type="EMBL" id="GU168941">
    <property type="protein sequence ID" value="AGK84849.1"/>
    <property type="molecule type" value="Genomic_RNA"/>
</dbReference>
<keyword evidence="2" id="KW-0167">Capsid protein</keyword>
<feature type="region of interest" description="Disordered" evidence="1">
    <location>
        <begin position="1"/>
        <end position="51"/>
    </location>
</feature>
<accession>N0D6Q8</accession>
<name>N0D6Q8_9BROM</name>
<dbReference type="Pfam" id="PF01787">
    <property type="entry name" value="Ilar_coat"/>
    <property type="match status" value="1"/>
</dbReference>
<reference evidence="2" key="1">
    <citation type="submission" date="2013-05" db="EMBL/GenBank/DDBJ databases">
        <title>Widespread occurrence of a new Ilarvirus species present in pansies germplasm.</title>
        <authorList>
            <person name="Ciuffo M."/>
            <person name="Turina M."/>
        </authorList>
    </citation>
    <scope>NUCLEOTIDE SEQUENCE</scope>
    <source>
        <strain evidence="2">Vl9</strain>
    </source>
</reference>
<dbReference type="InterPro" id="IPR002681">
    <property type="entry name" value="Coat_Ilarvirus"/>
</dbReference>
<keyword evidence="2" id="KW-0946">Virion</keyword>
<evidence type="ECO:0000313" key="2">
    <source>
        <dbReference type="EMBL" id="AGK84849.1"/>
    </source>
</evidence>
<sequence length="215" mass="24158">MSGKAVSKGKPTARSQNFARQRKMNAPLPSSPKRTSLSESSKSSEWRLHGPNVPVKRFTGMVSRSENLSTNSVARGEYFATQIKDLFKGHDPSTKVYGIVFRYCLDFSNGTFGLIKEFDVNNPTEPNPLSRRKFIKMCASGVQILAPTDVTVADIPDDLWFVIKYDKSFDANVPVWVRTQYLQHSMPPKIEIPDSVLMAERDSIFVDAMDKIVYG</sequence>
<dbReference type="GO" id="GO:0019028">
    <property type="term" value="C:viral capsid"/>
    <property type="evidence" value="ECO:0007669"/>
    <property type="project" value="UniProtKB-KW"/>
</dbReference>
<feature type="compositionally biased region" description="Low complexity" evidence="1">
    <location>
        <begin position="31"/>
        <end position="41"/>
    </location>
</feature>
<dbReference type="GO" id="GO:0003723">
    <property type="term" value="F:RNA binding"/>
    <property type="evidence" value="ECO:0007669"/>
    <property type="project" value="InterPro"/>
</dbReference>